<keyword evidence="1" id="KW-1133">Transmembrane helix</keyword>
<protein>
    <submittedName>
        <fullName evidence="3">Uncharacterized protein</fullName>
    </submittedName>
</protein>
<dbReference type="Proteomes" id="UP000095283">
    <property type="component" value="Unplaced"/>
</dbReference>
<feature type="transmembrane region" description="Helical" evidence="1">
    <location>
        <begin position="166"/>
        <end position="188"/>
    </location>
</feature>
<organism evidence="2 3">
    <name type="scientific">Heterorhabditis bacteriophora</name>
    <name type="common">Entomopathogenic nematode worm</name>
    <dbReference type="NCBI Taxonomy" id="37862"/>
    <lineage>
        <taxon>Eukaryota</taxon>
        <taxon>Metazoa</taxon>
        <taxon>Ecdysozoa</taxon>
        <taxon>Nematoda</taxon>
        <taxon>Chromadorea</taxon>
        <taxon>Rhabditida</taxon>
        <taxon>Rhabditina</taxon>
        <taxon>Rhabditomorpha</taxon>
        <taxon>Strongyloidea</taxon>
        <taxon>Heterorhabditidae</taxon>
        <taxon>Heterorhabditis</taxon>
    </lineage>
</organism>
<evidence type="ECO:0000313" key="2">
    <source>
        <dbReference type="Proteomes" id="UP000095283"/>
    </source>
</evidence>
<keyword evidence="1" id="KW-0812">Transmembrane</keyword>
<evidence type="ECO:0000313" key="3">
    <source>
        <dbReference type="WBParaSite" id="Hba_05427"/>
    </source>
</evidence>
<name>A0A1I7WKD6_HETBA</name>
<dbReference type="AlphaFoldDB" id="A0A1I7WKD6"/>
<dbReference type="WBParaSite" id="Hba_05427">
    <property type="protein sequence ID" value="Hba_05427"/>
    <property type="gene ID" value="Hba_05427"/>
</dbReference>
<feature type="transmembrane region" description="Helical" evidence="1">
    <location>
        <begin position="208"/>
        <end position="225"/>
    </location>
</feature>
<feature type="transmembrane region" description="Helical" evidence="1">
    <location>
        <begin position="237"/>
        <end position="255"/>
    </location>
</feature>
<proteinExistence type="predicted"/>
<keyword evidence="1" id="KW-0472">Membrane</keyword>
<feature type="transmembrane region" description="Helical" evidence="1">
    <location>
        <begin position="45"/>
        <end position="61"/>
    </location>
</feature>
<accession>A0A1I7WKD6</accession>
<feature type="transmembrane region" description="Helical" evidence="1">
    <location>
        <begin position="68"/>
        <end position="86"/>
    </location>
</feature>
<sequence length="336" mass="40387">MGKIGVSRLILKTEYYFKKTLSWLSTEEIFFRIICLFLYSMTSSRYALVLAVNFVAISFLWKVRYSSLCLFFTCSLRYIIFSMISYKNLFKYYSISEDLHKQVFLQALLAKIHKVSSFVSQQRYDEEYLKRYICNTLVFIPFSKRIFISLNLCYRSSAQLISNVSFFLYKILLIIQLYTLLVKLYFLFRNIFFARNVTQLTDQQLVRLLLIHVISVNVSPTYWRFEFPAYSRTYLFHLYYILVVITVHKNAFFLFPYSLNRPSCRCPSFNPRKKTAYSLVRHHFSIRLEEFCIYIDYLIALHVHRFTFVVVCRNDFWRYWKHYSTIQTCASSPPST</sequence>
<evidence type="ECO:0000256" key="1">
    <source>
        <dbReference type="SAM" id="Phobius"/>
    </source>
</evidence>
<keyword evidence="2" id="KW-1185">Reference proteome</keyword>
<reference evidence="3" key="1">
    <citation type="submission" date="2016-11" db="UniProtKB">
        <authorList>
            <consortium name="WormBaseParasite"/>
        </authorList>
    </citation>
    <scope>IDENTIFICATION</scope>
</reference>